<sequence>MGFINHGIAPRNGG</sequence>
<name>A0AB72ZEM4_YERPE</name>
<evidence type="ECO:0000313" key="2">
    <source>
        <dbReference type="Proteomes" id="UP000003231"/>
    </source>
</evidence>
<reference evidence="1 2" key="1">
    <citation type="submission" date="2012-05" db="EMBL/GenBank/DDBJ databases">
        <title>Genome sequence of Yersinia Pestis PY-08.</title>
        <authorList>
            <person name="Santana-Cruz I."/>
            <person name="Sengamalay N."/>
            <person name="McCracken C."/>
            <person name="Daugherty S.C."/>
            <person name="Maroo A."/>
            <person name="Vara P.G."/>
            <person name="Tallon L.J."/>
            <person name="Sadzewicz L."/>
            <person name="Vinetz J.M."/>
            <person name="Cespedes Zambrano M.J."/>
            <person name="Fraser-Liggett C.M."/>
            <person name="Tettelin H."/>
        </authorList>
    </citation>
    <scope>NUCLEOTIDE SEQUENCE [LARGE SCALE GENOMIC DNA]</scope>
    <source>
        <strain evidence="1 2">PY-08</strain>
    </source>
</reference>
<accession>A0AB72ZEM4</accession>
<organism evidence="1 2">
    <name type="scientific">Yersinia pestis PY-08</name>
    <dbReference type="NCBI Taxonomy" id="992134"/>
    <lineage>
        <taxon>Bacteria</taxon>
        <taxon>Pseudomonadati</taxon>
        <taxon>Pseudomonadota</taxon>
        <taxon>Gammaproteobacteria</taxon>
        <taxon>Enterobacterales</taxon>
        <taxon>Yersiniaceae</taxon>
        <taxon>Yersinia</taxon>
    </lineage>
</organism>
<dbReference type="EMBL" id="AKRT01000497">
    <property type="protein sequence ID" value="EIR12445.1"/>
    <property type="molecule type" value="Genomic_DNA"/>
</dbReference>
<protein>
    <submittedName>
        <fullName evidence="1">Uncharacterized protein</fullName>
    </submittedName>
</protein>
<evidence type="ECO:0000313" key="1">
    <source>
        <dbReference type="EMBL" id="EIR12445.1"/>
    </source>
</evidence>
<proteinExistence type="predicted"/>
<gene>
    <name evidence="1" type="ORF">YPPY08_4535</name>
</gene>
<comment type="caution">
    <text evidence="1">The sequence shown here is derived from an EMBL/GenBank/DDBJ whole genome shotgun (WGS) entry which is preliminary data.</text>
</comment>
<feature type="non-terminal residue" evidence="1">
    <location>
        <position position="14"/>
    </location>
</feature>
<dbReference type="Proteomes" id="UP000003231">
    <property type="component" value="Unassembled WGS sequence"/>
</dbReference>